<name>A0A0B0MBP0_GOSAR</name>
<protein>
    <submittedName>
        <fullName evidence="1">Uncharacterized protein</fullName>
    </submittedName>
</protein>
<reference evidence="2" key="1">
    <citation type="submission" date="2014-09" db="EMBL/GenBank/DDBJ databases">
        <authorList>
            <person name="Mudge J."/>
            <person name="Ramaraj T."/>
            <person name="Lindquist I.E."/>
            <person name="Bharti A.K."/>
            <person name="Sundararajan A."/>
            <person name="Cameron C.T."/>
            <person name="Woodward J.E."/>
            <person name="May G.D."/>
            <person name="Brubaker C."/>
            <person name="Broadhvest J."/>
            <person name="Wilkins T.A."/>
        </authorList>
    </citation>
    <scope>NUCLEOTIDE SEQUENCE</scope>
    <source>
        <strain evidence="2">cv. AKA8401</strain>
    </source>
</reference>
<dbReference type="AlphaFoldDB" id="A0A0B0MBP0"/>
<dbReference type="Proteomes" id="UP000032142">
    <property type="component" value="Unassembled WGS sequence"/>
</dbReference>
<comment type="caution">
    <text evidence="1">The sequence shown here is derived from an EMBL/GenBank/DDBJ whole genome shotgun (WGS) entry which is preliminary data.</text>
</comment>
<gene>
    <name evidence="1" type="ORF">F383_36993</name>
</gene>
<evidence type="ECO:0000313" key="1">
    <source>
        <dbReference type="EMBL" id="KHF97756.1"/>
    </source>
</evidence>
<dbReference type="EMBL" id="JRRC01016509">
    <property type="protein sequence ID" value="KHF97756.1"/>
    <property type="molecule type" value="Genomic_DNA"/>
</dbReference>
<accession>A0A0B0MBP0</accession>
<organism evidence="1 2">
    <name type="scientific">Gossypium arboreum</name>
    <name type="common">Tree cotton</name>
    <name type="synonym">Gossypium nanking</name>
    <dbReference type="NCBI Taxonomy" id="29729"/>
    <lineage>
        <taxon>Eukaryota</taxon>
        <taxon>Viridiplantae</taxon>
        <taxon>Streptophyta</taxon>
        <taxon>Embryophyta</taxon>
        <taxon>Tracheophyta</taxon>
        <taxon>Spermatophyta</taxon>
        <taxon>Magnoliopsida</taxon>
        <taxon>eudicotyledons</taxon>
        <taxon>Gunneridae</taxon>
        <taxon>Pentapetalae</taxon>
        <taxon>rosids</taxon>
        <taxon>malvids</taxon>
        <taxon>Malvales</taxon>
        <taxon>Malvaceae</taxon>
        <taxon>Malvoideae</taxon>
        <taxon>Gossypium</taxon>
    </lineage>
</organism>
<evidence type="ECO:0000313" key="2">
    <source>
        <dbReference type="Proteomes" id="UP000032142"/>
    </source>
</evidence>
<sequence>MAQIERTGYINYPFKGKMRVDPKTLKAYNFLSFSISPLSRKANILAYNRPQYLTATNGTRPTDGANVHGRVRLLRGGGVTHGAEIRRCAVPGDCFGCKTAAPWFCICVGWA</sequence>
<proteinExistence type="predicted"/>
<keyword evidence="2" id="KW-1185">Reference proteome</keyword>